<feature type="compositionally biased region" description="Basic and acidic residues" evidence="1">
    <location>
        <begin position="112"/>
        <end position="124"/>
    </location>
</feature>
<reference evidence="2" key="1">
    <citation type="submission" date="2021-03" db="EMBL/GenBank/DDBJ databases">
        <authorList>
            <person name="Jaffe A."/>
        </authorList>
    </citation>
    <scope>NUCLEOTIDE SEQUENCE</scope>
    <source>
        <strain evidence="2">RIFCSPLOWO2_01_FULL_AR10_48_17</strain>
    </source>
</reference>
<feature type="compositionally biased region" description="Pro residues" evidence="1">
    <location>
        <begin position="127"/>
        <end position="146"/>
    </location>
</feature>
<evidence type="ECO:0000313" key="3">
    <source>
        <dbReference type="Proteomes" id="UP000675968"/>
    </source>
</evidence>
<evidence type="ECO:0000313" key="2">
    <source>
        <dbReference type="EMBL" id="MBS3061435.1"/>
    </source>
</evidence>
<accession>A0A8T4LDS1</accession>
<name>A0A8T4LDS1_9ARCH</name>
<evidence type="ECO:0000256" key="1">
    <source>
        <dbReference type="SAM" id="MobiDB-lite"/>
    </source>
</evidence>
<proteinExistence type="predicted"/>
<feature type="compositionally biased region" description="Basic and acidic residues" evidence="1">
    <location>
        <begin position="29"/>
        <end position="61"/>
    </location>
</feature>
<dbReference type="AlphaFoldDB" id="A0A8T4LDS1"/>
<dbReference type="EMBL" id="JAGVWC010000009">
    <property type="protein sequence ID" value="MBS3061435.1"/>
    <property type="molecule type" value="Genomic_DNA"/>
</dbReference>
<gene>
    <name evidence="2" type="ORF">J4215_02525</name>
</gene>
<dbReference type="Proteomes" id="UP000675968">
    <property type="component" value="Unassembled WGS sequence"/>
</dbReference>
<feature type="compositionally biased region" description="Basic and acidic residues" evidence="1">
    <location>
        <begin position="186"/>
        <end position="200"/>
    </location>
</feature>
<comment type="caution">
    <text evidence="2">The sequence shown here is derived from an EMBL/GenBank/DDBJ whole genome shotgun (WGS) entry which is preliminary data.</text>
</comment>
<organism evidence="2 3">
    <name type="scientific">Candidatus Iainarchaeum sp</name>
    <dbReference type="NCBI Taxonomy" id="3101447"/>
    <lineage>
        <taxon>Archaea</taxon>
        <taxon>Candidatus Iainarchaeota</taxon>
        <taxon>Candidatus Iainarchaeia</taxon>
        <taxon>Candidatus Iainarchaeales</taxon>
        <taxon>Candidatus Iainarchaeaceae</taxon>
        <taxon>Candidatus Iainarchaeum</taxon>
    </lineage>
</organism>
<feature type="region of interest" description="Disordered" evidence="1">
    <location>
        <begin position="1"/>
        <end position="240"/>
    </location>
</feature>
<reference evidence="2" key="2">
    <citation type="submission" date="2021-05" db="EMBL/GenBank/DDBJ databases">
        <title>Protein family content uncovers lineage relationships and bacterial pathway maintenance mechanisms in DPANN archaea.</title>
        <authorList>
            <person name="Castelle C.J."/>
            <person name="Meheust R."/>
            <person name="Jaffe A.L."/>
            <person name="Seitz K."/>
            <person name="Gong X."/>
            <person name="Baker B.J."/>
            <person name="Banfield J.F."/>
        </authorList>
    </citation>
    <scope>NUCLEOTIDE SEQUENCE</scope>
    <source>
        <strain evidence="2">RIFCSPLOWO2_01_FULL_AR10_48_17</strain>
    </source>
</reference>
<sequence>MANQTPRRLRRFDRQHQKEGLAGAPTDFSSEKTVSDESARPPGTRESELRYWDTRDSKLDELSQSLFEQLEKDASEEGTSVHAHAHSSHGTENQFPAATPPKTAENPPQKESFLEARRKRREQEPVSSPPVLPQNTPPSQGIPPMEPVSKNPKAKIEAPAQVTPPVSGMDVKDLFGNESTGPEKNAAVEDELKKLEKELGASESGSETPAGDLDLPDFSDLSLESDLEKAKKESKKKKLP</sequence>
<feature type="compositionally biased region" description="Low complexity" evidence="1">
    <location>
        <begin position="212"/>
        <end position="224"/>
    </location>
</feature>
<protein>
    <submittedName>
        <fullName evidence="2">Uncharacterized protein</fullName>
    </submittedName>
</protein>